<sequence length="665" mass="75892">LDWPRPADVGELQSFLSLCSCCRVFIPQFAKRAAPLCALRSRKTEFDWRPECEAAFSDIKFALTTPPVLGHPIPGAPFLLDTDASDWGIGAVLSQVQEEREVVLAYYSRCLSKAERNYCVTRKELLSLVCALRHFDSYGLSSGEPFIVRTDHASLQWLRNFREPDGQLARWLALITPYNYQVQHRSGHHHQNADALSRRPCAKDGCNYCRRQEEKARDRIDIRRTKVVVDSDWGTKQRKDEDIAPVITWVEAGTKPLWQDVVSCSPETKALWAMLDTLTLTKGLLVRKWENDNGTKIREQVVVPKEQRQQILWNAHNFGHFGRKRTLSEVRLRYYWPGMTKDVRMVCAACQVCGRRGKGRPGPRAPMQIYVTGTPFERVCVDALGPLPLTEDGNRYIVVAIDTFTKWPEAIPVPDIKAITVAKGLVDVVFSRFGVPRELHTDQGRNFEADVFKEVLALLGVHKTRTSPMRPQSDGQVERFNRTLREMLAKVVDSHQRNWDRCLPCLLLAYRGTPHAATGFSPAALTLGRELTLPVHLLIEPAPGFKTQNEYAFELHTRLQEMHELARKRLRLAAVECKQRYDVHAKVPRYDPGDKVWFHCPDRKVGRCPKLQNPWKGPCLVLKKITEVVFRIRLPNGKKRVIHADKLSPFTEMKKEEGNGVVIST</sequence>
<reference evidence="8" key="2">
    <citation type="submission" date="2014-07" db="EMBL/GenBank/DDBJ databases">
        <authorList>
            <person name="Hull J."/>
        </authorList>
    </citation>
    <scope>NUCLEOTIDE SEQUENCE</scope>
</reference>
<dbReference type="PANTHER" id="PTHR37984">
    <property type="entry name" value="PROTEIN CBG26694"/>
    <property type="match status" value="1"/>
</dbReference>
<dbReference type="Pfam" id="PF22938">
    <property type="entry name" value="Integrase_p58_C"/>
    <property type="match status" value="1"/>
</dbReference>
<dbReference type="GO" id="GO:0004519">
    <property type="term" value="F:endonuclease activity"/>
    <property type="evidence" value="ECO:0007669"/>
    <property type="project" value="UniProtKB-KW"/>
</dbReference>
<feature type="domain" description="Integrase catalytic" evidence="7">
    <location>
        <begin position="371"/>
        <end position="530"/>
    </location>
</feature>
<gene>
    <name evidence="8" type="ORF">CM83_47773</name>
</gene>
<proteinExistence type="predicted"/>
<dbReference type="InterPro" id="IPR036397">
    <property type="entry name" value="RNaseH_sf"/>
</dbReference>
<dbReference type="EMBL" id="GBHO01003366">
    <property type="protein sequence ID" value="JAG40238.1"/>
    <property type="molecule type" value="Transcribed_RNA"/>
</dbReference>
<keyword evidence="4" id="KW-0378">Hydrolase</keyword>
<dbReference type="Gene3D" id="3.30.70.270">
    <property type="match status" value="1"/>
</dbReference>
<dbReference type="InterPro" id="IPR043502">
    <property type="entry name" value="DNA/RNA_pol_sf"/>
</dbReference>
<dbReference type="InterPro" id="IPR041588">
    <property type="entry name" value="Integrase_H2C2"/>
</dbReference>
<dbReference type="SUPFAM" id="SSF56672">
    <property type="entry name" value="DNA/RNA polymerases"/>
    <property type="match status" value="1"/>
</dbReference>
<evidence type="ECO:0000259" key="7">
    <source>
        <dbReference type="PROSITE" id="PS50994"/>
    </source>
</evidence>
<keyword evidence="4" id="KW-0255">Endonuclease</keyword>
<reference evidence="8" key="1">
    <citation type="journal article" date="2014" name="PLoS ONE">
        <title>Transcriptome-Based Identification of ABC Transporters in the Western Tarnished Plant Bug Lygus hesperus.</title>
        <authorList>
            <person name="Hull J.J."/>
            <person name="Chaney K."/>
            <person name="Geib S.M."/>
            <person name="Fabrick J.A."/>
            <person name="Brent C.S."/>
            <person name="Walsh D."/>
            <person name="Lavine L.C."/>
        </authorList>
    </citation>
    <scope>NUCLEOTIDE SEQUENCE</scope>
</reference>
<dbReference type="GO" id="GO:0015074">
    <property type="term" value="P:DNA integration"/>
    <property type="evidence" value="ECO:0007669"/>
    <property type="project" value="InterPro"/>
</dbReference>
<dbReference type="InterPro" id="IPR001584">
    <property type="entry name" value="Integrase_cat-core"/>
</dbReference>
<accession>A0A0A9ZA51</accession>
<dbReference type="PANTHER" id="PTHR37984:SF5">
    <property type="entry name" value="PROTEIN NYNRIN-LIKE"/>
    <property type="match status" value="1"/>
</dbReference>
<evidence type="ECO:0000256" key="3">
    <source>
        <dbReference type="ARBA" id="ARBA00022722"/>
    </source>
</evidence>
<dbReference type="AlphaFoldDB" id="A0A0A9ZA51"/>
<dbReference type="FunFam" id="1.10.340.70:FF:000001">
    <property type="entry name" value="Retrovirus-related Pol polyprotein from transposon gypsy-like Protein"/>
    <property type="match status" value="1"/>
</dbReference>
<dbReference type="InterPro" id="IPR041577">
    <property type="entry name" value="RT_RNaseH_2"/>
</dbReference>
<organism evidence="8">
    <name type="scientific">Lygus hesperus</name>
    <name type="common">Western plant bug</name>
    <dbReference type="NCBI Taxonomy" id="30085"/>
    <lineage>
        <taxon>Eukaryota</taxon>
        <taxon>Metazoa</taxon>
        <taxon>Ecdysozoa</taxon>
        <taxon>Arthropoda</taxon>
        <taxon>Hexapoda</taxon>
        <taxon>Insecta</taxon>
        <taxon>Pterygota</taxon>
        <taxon>Neoptera</taxon>
        <taxon>Paraneoptera</taxon>
        <taxon>Hemiptera</taxon>
        <taxon>Heteroptera</taxon>
        <taxon>Panheteroptera</taxon>
        <taxon>Cimicomorpha</taxon>
        <taxon>Miridae</taxon>
        <taxon>Mirini</taxon>
        <taxon>Lygus</taxon>
    </lineage>
</organism>
<dbReference type="Pfam" id="PF17921">
    <property type="entry name" value="Integrase_H2C2"/>
    <property type="match status" value="1"/>
</dbReference>
<protein>
    <recommendedName>
        <fullName evidence="1">RNA-directed DNA polymerase</fullName>
        <ecNumber evidence="1">2.7.7.49</ecNumber>
    </recommendedName>
</protein>
<dbReference type="FunFam" id="3.10.20.370:FF:000001">
    <property type="entry name" value="Retrovirus-related Pol polyprotein from transposon 17.6-like protein"/>
    <property type="match status" value="1"/>
</dbReference>
<dbReference type="GO" id="GO:0003964">
    <property type="term" value="F:RNA-directed DNA polymerase activity"/>
    <property type="evidence" value="ECO:0007669"/>
    <property type="project" value="UniProtKB-KW"/>
</dbReference>
<dbReference type="Gene3D" id="3.10.20.370">
    <property type="match status" value="1"/>
</dbReference>
<evidence type="ECO:0000313" key="8">
    <source>
        <dbReference type="EMBL" id="JAG40238.1"/>
    </source>
</evidence>
<dbReference type="GO" id="GO:0042575">
    <property type="term" value="C:DNA polymerase complex"/>
    <property type="evidence" value="ECO:0007669"/>
    <property type="project" value="UniProtKB-ARBA"/>
</dbReference>
<dbReference type="FunFam" id="3.30.70.270:FF:000020">
    <property type="entry name" value="Transposon Tf2-6 polyprotein-like Protein"/>
    <property type="match status" value="1"/>
</dbReference>
<dbReference type="Gene3D" id="1.10.340.70">
    <property type="match status" value="1"/>
</dbReference>
<feature type="non-terminal residue" evidence="8">
    <location>
        <position position="1"/>
    </location>
</feature>
<dbReference type="InterPro" id="IPR054465">
    <property type="entry name" value="Integrase_p58-like_C"/>
</dbReference>
<dbReference type="GO" id="GO:0003676">
    <property type="term" value="F:nucleic acid binding"/>
    <property type="evidence" value="ECO:0007669"/>
    <property type="project" value="InterPro"/>
</dbReference>
<keyword evidence="2" id="KW-0548">Nucleotidyltransferase</keyword>
<dbReference type="InterPro" id="IPR012337">
    <property type="entry name" value="RNaseH-like_sf"/>
</dbReference>
<evidence type="ECO:0000256" key="6">
    <source>
        <dbReference type="ARBA" id="ARBA00023268"/>
    </source>
</evidence>
<dbReference type="Pfam" id="PF17919">
    <property type="entry name" value="RT_RNaseH_2"/>
    <property type="match status" value="1"/>
</dbReference>
<dbReference type="CDD" id="cd09274">
    <property type="entry name" value="RNase_HI_RT_Ty3"/>
    <property type="match status" value="1"/>
</dbReference>
<dbReference type="Gene3D" id="3.30.420.10">
    <property type="entry name" value="Ribonuclease H-like superfamily/Ribonuclease H"/>
    <property type="match status" value="1"/>
</dbReference>
<evidence type="ECO:0000256" key="2">
    <source>
        <dbReference type="ARBA" id="ARBA00022695"/>
    </source>
</evidence>
<dbReference type="InterPro" id="IPR043128">
    <property type="entry name" value="Rev_trsase/Diguanyl_cyclase"/>
</dbReference>
<keyword evidence="5" id="KW-0695">RNA-directed DNA polymerase</keyword>
<dbReference type="FunFam" id="3.30.420.10:FF:000032">
    <property type="entry name" value="Retrovirus-related Pol polyprotein from transposon 297-like Protein"/>
    <property type="match status" value="1"/>
</dbReference>
<keyword evidence="6" id="KW-0511">Multifunctional enzyme</keyword>
<keyword evidence="3" id="KW-0540">Nuclease</keyword>
<dbReference type="Pfam" id="PF00665">
    <property type="entry name" value="rve"/>
    <property type="match status" value="1"/>
</dbReference>
<name>A0A0A9ZA51_LYGHE</name>
<evidence type="ECO:0000256" key="5">
    <source>
        <dbReference type="ARBA" id="ARBA00022918"/>
    </source>
</evidence>
<dbReference type="SUPFAM" id="SSF53098">
    <property type="entry name" value="Ribonuclease H-like"/>
    <property type="match status" value="1"/>
</dbReference>
<keyword evidence="2" id="KW-0808">Transferase</keyword>
<dbReference type="PROSITE" id="PS50994">
    <property type="entry name" value="INTEGRASE"/>
    <property type="match status" value="1"/>
</dbReference>
<evidence type="ECO:0000256" key="4">
    <source>
        <dbReference type="ARBA" id="ARBA00022759"/>
    </source>
</evidence>
<evidence type="ECO:0000256" key="1">
    <source>
        <dbReference type="ARBA" id="ARBA00012493"/>
    </source>
</evidence>
<dbReference type="InterPro" id="IPR050951">
    <property type="entry name" value="Retrovirus_Pol_polyprotein"/>
</dbReference>
<dbReference type="EC" id="2.7.7.49" evidence="1"/>